<dbReference type="InterPro" id="IPR003473">
    <property type="entry name" value="NadA"/>
</dbReference>
<accession>A0A5C5XDJ0</accession>
<dbReference type="GO" id="GO:0046872">
    <property type="term" value="F:metal ion binding"/>
    <property type="evidence" value="ECO:0007669"/>
    <property type="project" value="UniProtKB-KW"/>
</dbReference>
<dbReference type="EMBL" id="SJPG01000001">
    <property type="protein sequence ID" value="TWT61070.1"/>
    <property type="molecule type" value="Genomic_DNA"/>
</dbReference>
<dbReference type="PANTHER" id="PTHR30573">
    <property type="entry name" value="QUINOLINATE SYNTHETASE A"/>
    <property type="match status" value="1"/>
</dbReference>
<dbReference type="Proteomes" id="UP000316095">
    <property type="component" value="Unassembled WGS sequence"/>
</dbReference>
<evidence type="ECO:0000256" key="2">
    <source>
        <dbReference type="ARBA" id="ARBA00005065"/>
    </source>
</evidence>
<keyword evidence="4" id="KW-0004">4Fe-4S</keyword>
<sequence>MEFAVVGQEQEVYEDPLDLMDEIEQLKIEKDAKILAHFYVDGDIQDIADYTGDSLKLARDAVSIESSTIVFSGVHFMGESAKILSPEKTVLMPDLQAGCSLAESCQAPDLKAMQDKLRAEGRQIQTVAYINTSAAVKSLCDWIVTSGNAREIVERIPADQEILFVPDQHLGRYLMEVTGREMILWPGSCMVHEIFSLQDMLRAKKNNPGSVIIAHPECPQNILEVSDFIGGTEKMRQYVASVEEPTKFLVATESAMIHPLEKIAPRHEYIPVPGIMESTGETCACNRCPHMARNTLQKVRDCLKHGKPEIVWQDYFNQAKEVLERSLLK</sequence>
<dbReference type="GO" id="GO:0005829">
    <property type="term" value="C:cytosol"/>
    <property type="evidence" value="ECO:0007669"/>
    <property type="project" value="TreeGrafter"/>
</dbReference>
<proteinExistence type="predicted"/>
<gene>
    <name evidence="11" type="primary">nadA</name>
    <name evidence="11" type="ORF">Pan54_18040</name>
</gene>
<comment type="pathway">
    <text evidence="2">Cofactor biosynthesis; NAD(+) biosynthesis; quinolinate from iminoaspartate: step 1/1.</text>
</comment>
<evidence type="ECO:0000256" key="5">
    <source>
        <dbReference type="ARBA" id="ARBA00022642"/>
    </source>
</evidence>
<keyword evidence="8" id="KW-0408">Iron</keyword>
<evidence type="ECO:0000313" key="12">
    <source>
        <dbReference type="Proteomes" id="UP000316095"/>
    </source>
</evidence>
<dbReference type="PANTHER" id="PTHR30573:SF0">
    <property type="entry name" value="QUINOLINATE SYNTHASE, CHLOROPLASTIC"/>
    <property type="match status" value="1"/>
</dbReference>
<keyword evidence="6 11" id="KW-0808">Transferase</keyword>
<dbReference type="AlphaFoldDB" id="A0A5C5XDJ0"/>
<evidence type="ECO:0000256" key="4">
    <source>
        <dbReference type="ARBA" id="ARBA00022485"/>
    </source>
</evidence>
<dbReference type="OrthoDB" id="9801204at2"/>
<dbReference type="EC" id="2.5.1.72" evidence="3 10"/>
<protein>
    <recommendedName>
        <fullName evidence="3 10">Quinolinate synthase</fullName>
        <ecNumber evidence="3 10">2.5.1.72</ecNumber>
    </recommendedName>
</protein>
<reference evidence="11 12" key="1">
    <citation type="submission" date="2019-02" db="EMBL/GenBank/DDBJ databases">
        <title>Deep-cultivation of Planctomycetes and their phenomic and genomic characterization uncovers novel biology.</title>
        <authorList>
            <person name="Wiegand S."/>
            <person name="Jogler M."/>
            <person name="Boedeker C."/>
            <person name="Pinto D."/>
            <person name="Vollmers J."/>
            <person name="Rivas-Marin E."/>
            <person name="Kohn T."/>
            <person name="Peeters S.H."/>
            <person name="Heuer A."/>
            <person name="Rast P."/>
            <person name="Oberbeckmann S."/>
            <person name="Bunk B."/>
            <person name="Jeske O."/>
            <person name="Meyerdierks A."/>
            <person name="Storesund J.E."/>
            <person name="Kallscheuer N."/>
            <person name="Luecker S."/>
            <person name="Lage O.M."/>
            <person name="Pohl T."/>
            <person name="Merkel B.J."/>
            <person name="Hornburger P."/>
            <person name="Mueller R.-W."/>
            <person name="Bruemmer F."/>
            <person name="Labrenz M."/>
            <person name="Spormann A.M."/>
            <person name="Op Den Camp H."/>
            <person name="Overmann J."/>
            <person name="Amann R."/>
            <person name="Jetten M.S.M."/>
            <person name="Mascher T."/>
            <person name="Medema M.H."/>
            <person name="Devos D.P."/>
            <person name="Kaster A.-K."/>
            <person name="Ovreas L."/>
            <person name="Rohde M."/>
            <person name="Galperin M.Y."/>
            <person name="Jogler C."/>
        </authorList>
    </citation>
    <scope>NUCLEOTIDE SEQUENCE [LARGE SCALE GENOMIC DNA]</scope>
    <source>
        <strain evidence="11 12">Pan54</strain>
    </source>
</reference>
<evidence type="ECO:0000256" key="6">
    <source>
        <dbReference type="ARBA" id="ARBA00022679"/>
    </source>
</evidence>
<keyword evidence="7" id="KW-0479">Metal-binding</keyword>
<dbReference type="RefSeq" id="WP_146503103.1">
    <property type="nucleotide sequence ID" value="NZ_SJPG01000001.1"/>
</dbReference>
<dbReference type="SUPFAM" id="SSF142754">
    <property type="entry name" value="NadA-like"/>
    <property type="match status" value="1"/>
</dbReference>
<dbReference type="UniPathway" id="UPA00253">
    <property type="reaction ID" value="UER00327"/>
</dbReference>
<dbReference type="Pfam" id="PF02445">
    <property type="entry name" value="NadA"/>
    <property type="match status" value="1"/>
</dbReference>
<dbReference type="NCBIfam" id="NF006878">
    <property type="entry name" value="PRK09375.1-2"/>
    <property type="match status" value="1"/>
</dbReference>
<evidence type="ECO:0000256" key="1">
    <source>
        <dbReference type="ARBA" id="ARBA00001966"/>
    </source>
</evidence>
<comment type="caution">
    <text evidence="11">The sequence shown here is derived from an EMBL/GenBank/DDBJ whole genome shotgun (WGS) entry which is preliminary data.</text>
</comment>
<evidence type="ECO:0000256" key="9">
    <source>
        <dbReference type="ARBA" id="ARBA00023014"/>
    </source>
</evidence>
<dbReference type="GO" id="GO:0008987">
    <property type="term" value="F:quinolinate synthetase A activity"/>
    <property type="evidence" value="ECO:0007669"/>
    <property type="project" value="UniProtKB-UniRule"/>
</dbReference>
<evidence type="ECO:0000256" key="10">
    <source>
        <dbReference type="NCBIfam" id="TIGR00550"/>
    </source>
</evidence>
<keyword evidence="12" id="KW-1185">Reference proteome</keyword>
<comment type="cofactor">
    <cofactor evidence="1">
        <name>[4Fe-4S] cluster</name>
        <dbReference type="ChEBI" id="CHEBI:49883"/>
    </cofactor>
</comment>
<dbReference type="GO" id="GO:0034628">
    <property type="term" value="P:'de novo' NAD+ biosynthetic process from L-aspartate"/>
    <property type="evidence" value="ECO:0007669"/>
    <property type="project" value="TreeGrafter"/>
</dbReference>
<evidence type="ECO:0000256" key="7">
    <source>
        <dbReference type="ARBA" id="ARBA00022723"/>
    </source>
</evidence>
<name>A0A5C5XDJ0_9PLAN</name>
<evidence type="ECO:0000256" key="3">
    <source>
        <dbReference type="ARBA" id="ARBA00012669"/>
    </source>
</evidence>
<keyword evidence="5" id="KW-0662">Pyridine nucleotide biosynthesis</keyword>
<dbReference type="InterPro" id="IPR036094">
    <property type="entry name" value="NadA_sf"/>
</dbReference>
<dbReference type="GO" id="GO:0051539">
    <property type="term" value="F:4 iron, 4 sulfur cluster binding"/>
    <property type="evidence" value="ECO:0007669"/>
    <property type="project" value="UniProtKB-KW"/>
</dbReference>
<evidence type="ECO:0000256" key="8">
    <source>
        <dbReference type="ARBA" id="ARBA00023004"/>
    </source>
</evidence>
<organism evidence="11 12">
    <name type="scientific">Rubinisphaera italica</name>
    <dbReference type="NCBI Taxonomy" id="2527969"/>
    <lineage>
        <taxon>Bacteria</taxon>
        <taxon>Pseudomonadati</taxon>
        <taxon>Planctomycetota</taxon>
        <taxon>Planctomycetia</taxon>
        <taxon>Planctomycetales</taxon>
        <taxon>Planctomycetaceae</taxon>
        <taxon>Rubinisphaera</taxon>
    </lineage>
</organism>
<evidence type="ECO:0000313" key="11">
    <source>
        <dbReference type="EMBL" id="TWT61070.1"/>
    </source>
</evidence>
<keyword evidence="9" id="KW-0411">Iron-sulfur</keyword>
<dbReference type="Gene3D" id="3.40.50.10800">
    <property type="entry name" value="NadA-like"/>
    <property type="match status" value="3"/>
</dbReference>
<dbReference type="NCBIfam" id="TIGR00550">
    <property type="entry name" value="nadA"/>
    <property type="match status" value="1"/>
</dbReference>